<feature type="transmembrane region" description="Helical" evidence="9">
    <location>
        <begin position="294"/>
        <end position="313"/>
    </location>
</feature>
<name>A0A9J6RNS7_9GAMM</name>
<evidence type="ECO:0000256" key="8">
    <source>
        <dbReference type="ARBA" id="ARBA00038435"/>
    </source>
</evidence>
<feature type="transmembrane region" description="Helical" evidence="9">
    <location>
        <begin position="13"/>
        <end position="31"/>
    </location>
</feature>
<organism evidence="11 12">
    <name type="scientific">Dasania phycosphaerae</name>
    <dbReference type="NCBI Taxonomy" id="2950436"/>
    <lineage>
        <taxon>Bacteria</taxon>
        <taxon>Pseudomonadati</taxon>
        <taxon>Pseudomonadota</taxon>
        <taxon>Gammaproteobacteria</taxon>
        <taxon>Cellvibrionales</taxon>
        <taxon>Spongiibacteraceae</taxon>
        <taxon>Dasania</taxon>
    </lineage>
</organism>
<dbReference type="Pfam" id="PF03553">
    <property type="entry name" value="Na_H_antiporter"/>
    <property type="match status" value="1"/>
</dbReference>
<evidence type="ECO:0000256" key="4">
    <source>
        <dbReference type="ARBA" id="ARBA00022475"/>
    </source>
</evidence>
<keyword evidence="3" id="KW-0050">Antiport</keyword>
<feature type="domain" description="Na+/H+ antiporter NhaC-like C-terminal" evidence="10">
    <location>
        <begin position="165"/>
        <end position="473"/>
    </location>
</feature>
<feature type="transmembrane region" description="Helical" evidence="9">
    <location>
        <begin position="239"/>
        <end position="256"/>
    </location>
</feature>
<dbReference type="PANTHER" id="PTHR33451:SF3">
    <property type="entry name" value="MALATE-2H(+)_NA(+)-LACTATE ANTIPORTER"/>
    <property type="match status" value="1"/>
</dbReference>
<evidence type="ECO:0000256" key="3">
    <source>
        <dbReference type="ARBA" id="ARBA00022449"/>
    </source>
</evidence>
<evidence type="ECO:0000256" key="7">
    <source>
        <dbReference type="ARBA" id="ARBA00023136"/>
    </source>
</evidence>
<dbReference type="InterPro" id="IPR018461">
    <property type="entry name" value="Na/H_Antiport_NhaC-like_C"/>
</dbReference>
<feature type="transmembrane region" description="Helical" evidence="9">
    <location>
        <begin position="370"/>
        <end position="393"/>
    </location>
</feature>
<protein>
    <submittedName>
        <fullName evidence="11">Na+/H+ antiporter NhaC</fullName>
    </submittedName>
</protein>
<keyword evidence="2" id="KW-0813">Transport</keyword>
<feature type="transmembrane region" description="Helical" evidence="9">
    <location>
        <begin position="114"/>
        <end position="134"/>
    </location>
</feature>
<keyword evidence="4" id="KW-1003">Cell membrane</keyword>
<dbReference type="PROSITE" id="PS51257">
    <property type="entry name" value="PROKAR_LIPOPROTEIN"/>
    <property type="match status" value="1"/>
</dbReference>
<dbReference type="RefSeq" id="WP_258332122.1">
    <property type="nucleotide sequence ID" value="NZ_JAPTGG010000009.1"/>
</dbReference>
<gene>
    <name evidence="11" type="primary">nhaC</name>
    <name evidence="11" type="ORF">O0V09_12215</name>
</gene>
<feature type="transmembrane region" description="Helical" evidence="9">
    <location>
        <begin position="140"/>
        <end position="168"/>
    </location>
</feature>
<dbReference type="NCBIfam" id="TIGR00931">
    <property type="entry name" value="antiport_nhaC"/>
    <property type="match status" value="1"/>
</dbReference>
<evidence type="ECO:0000256" key="5">
    <source>
        <dbReference type="ARBA" id="ARBA00022692"/>
    </source>
</evidence>
<feature type="transmembrane region" description="Helical" evidence="9">
    <location>
        <begin position="263"/>
        <end position="282"/>
    </location>
</feature>
<reference evidence="11 12" key="1">
    <citation type="submission" date="2022-12" db="EMBL/GenBank/DDBJ databases">
        <title>Dasania phycosphaerae sp. nov., isolated from particulate material of the south coast of Korea.</title>
        <authorList>
            <person name="Jiang Y."/>
        </authorList>
    </citation>
    <scope>NUCLEOTIDE SEQUENCE [LARGE SCALE GENOMIC DNA]</scope>
    <source>
        <strain evidence="11 12">GY-19</strain>
    </source>
</reference>
<evidence type="ECO:0000256" key="1">
    <source>
        <dbReference type="ARBA" id="ARBA00004651"/>
    </source>
</evidence>
<evidence type="ECO:0000259" key="10">
    <source>
        <dbReference type="Pfam" id="PF03553"/>
    </source>
</evidence>
<evidence type="ECO:0000256" key="2">
    <source>
        <dbReference type="ARBA" id="ARBA00022448"/>
    </source>
</evidence>
<evidence type="ECO:0000313" key="11">
    <source>
        <dbReference type="EMBL" id="MCZ0865969.1"/>
    </source>
</evidence>
<comment type="subcellular location">
    <subcellularLocation>
        <location evidence="1">Cell membrane</location>
        <topology evidence="1">Multi-pass membrane protein</topology>
    </subcellularLocation>
</comment>
<comment type="similarity">
    <text evidence="8">Belongs to the NhaC Na(+)/H(+) (TC 2.A.35) antiporter family.</text>
</comment>
<feature type="transmembrane region" description="Helical" evidence="9">
    <location>
        <begin position="333"/>
        <end position="350"/>
    </location>
</feature>
<dbReference type="InterPro" id="IPR004770">
    <property type="entry name" value="Na/H_antiport_NhaC"/>
</dbReference>
<sequence>MAKDVRPPSLVDALIPALVLVLLLACSVFLFGDASSSGANQIALLVASAVAIIVGIKNGLSWETIEKGIIEGVSVSLRAIMILFAVGTLIGSWILSGTVPTMIYYGLRLLDPSIFYAACCVISAFVALSIGSSWTVAGTIGIGLIGTAAALGLPLEITAGAIISGAYFGDKMSPLSDTTNLAPAVAGTDLFTHIKHMAWTTGPSIIISLIIFTIIGLFYTPSGTANTMAETLDLLDQQFYINVILLLPLVLVLALAMKQFPALPTILGGTLIGCIFALVFQPDVIYQLAGNTDIPLALALFKGVWMVLFDGYVANTGHAAIDDLLTRGGMSSMLNTVWLVLMAMIFGAVLDKVGLLARLVQGILSSVKSTGSLIAVTIASCMGANIITADQYISIVLPGRMYRLEFERRGLAPQNLSRVLEDSATITSPLIPWNTCGAFMAGTLGVATFAYLPYCFFNLINPVISLIYGFTGFKLTPLQPAVKTEGGSKELDSQDVELTAAN</sequence>
<feature type="transmembrane region" description="Helical" evidence="9">
    <location>
        <begin position="198"/>
        <end position="219"/>
    </location>
</feature>
<dbReference type="EMBL" id="JAPTGG010000009">
    <property type="protein sequence ID" value="MCZ0865969.1"/>
    <property type="molecule type" value="Genomic_DNA"/>
</dbReference>
<evidence type="ECO:0000313" key="12">
    <source>
        <dbReference type="Proteomes" id="UP001069090"/>
    </source>
</evidence>
<dbReference type="GO" id="GO:0015297">
    <property type="term" value="F:antiporter activity"/>
    <property type="evidence" value="ECO:0007669"/>
    <property type="project" value="UniProtKB-KW"/>
</dbReference>
<evidence type="ECO:0000256" key="9">
    <source>
        <dbReference type="SAM" id="Phobius"/>
    </source>
</evidence>
<feature type="transmembrane region" description="Helical" evidence="9">
    <location>
        <begin position="43"/>
        <end position="60"/>
    </location>
</feature>
<proteinExistence type="inferred from homology"/>
<evidence type="ECO:0000256" key="6">
    <source>
        <dbReference type="ARBA" id="ARBA00022989"/>
    </source>
</evidence>
<keyword evidence="7 9" id="KW-0472">Membrane</keyword>
<comment type="caution">
    <text evidence="11">The sequence shown here is derived from an EMBL/GenBank/DDBJ whole genome shotgun (WGS) entry which is preliminary data.</text>
</comment>
<dbReference type="PANTHER" id="PTHR33451">
    <property type="entry name" value="MALATE-2H(+)/NA(+)-LACTATE ANTIPORTER"/>
    <property type="match status" value="1"/>
</dbReference>
<dbReference type="AlphaFoldDB" id="A0A9J6RNS7"/>
<feature type="transmembrane region" description="Helical" evidence="9">
    <location>
        <begin position="80"/>
        <end position="107"/>
    </location>
</feature>
<dbReference type="InterPro" id="IPR052180">
    <property type="entry name" value="NhaC_Na-H+_Antiporter"/>
</dbReference>
<keyword evidence="6 9" id="KW-1133">Transmembrane helix</keyword>
<dbReference type="Proteomes" id="UP001069090">
    <property type="component" value="Unassembled WGS sequence"/>
</dbReference>
<keyword evidence="12" id="KW-1185">Reference proteome</keyword>
<accession>A0A9J6RNS7</accession>
<keyword evidence="5 9" id="KW-0812">Transmembrane</keyword>
<dbReference type="GO" id="GO:0005886">
    <property type="term" value="C:plasma membrane"/>
    <property type="evidence" value="ECO:0007669"/>
    <property type="project" value="UniProtKB-SubCell"/>
</dbReference>